<accession>A0A6C0LPB7</accession>
<protein>
    <submittedName>
        <fullName evidence="1">Uncharacterized protein</fullName>
    </submittedName>
</protein>
<dbReference type="AlphaFoldDB" id="A0A6C0LPB7"/>
<organism evidence="1">
    <name type="scientific">viral metagenome</name>
    <dbReference type="NCBI Taxonomy" id="1070528"/>
    <lineage>
        <taxon>unclassified sequences</taxon>
        <taxon>metagenomes</taxon>
        <taxon>organismal metagenomes</taxon>
    </lineage>
</organism>
<evidence type="ECO:0000313" key="1">
    <source>
        <dbReference type="EMBL" id="QHU31845.1"/>
    </source>
</evidence>
<name>A0A6C0LPB7_9ZZZZ</name>
<sequence>MFRKLFRIFIVSREPALLGRWTITDMKQNKIKIDWANVDHCGTCSYEIPKKKTDASKTTKPKTK</sequence>
<dbReference type="EMBL" id="MN740533">
    <property type="protein sequence ID" value="QHU31845.1"/>
    <property type="molecule type" value="Genomic_DNA"/>
</dbReference>
<proteinExistence type="predicted"/>
<reference evidence="1" key="1">
    <citation type="journal article" date="2020" name="Nature">
        <title>Giant virus diversity and host interactions through global metagenomics.</title>
        <authorList>
            <person name="Schulz F."/>
            <person name="Roux S."/>
            <person name="Paez-Espino D."/>
            <person name="Jungbluth S."/>
            <person name="Walsh D.A."/>
            <person name="Denef V.J."/>
            <person name="McMahon K.D."/>
            <person name="Konstantinidis K.T."/>
            <person name="Eloe-Fadrosh E.A."/>
            <person name="Kyrpides N.C."/>
            <person name="Woyke T."/>
        </authorList>
    </citation>
    <scope>NUCLEOTIDE SEQUENCE</scope>
    <source>
        <strain evidence="1">GVMAG-M-3300027963-41</strain>
    </source>
</reference>